<reference evidence="3 4" key="1">
    <citation type="submission" date="2022-03" db="EMBL/GenBank/DDBJ databases">
        <authorList>
            <person name="Nunn A."/>
            <person name="Chopra R."/>
            <person name="Nunn A."/>
            <person name="Contreras Garrido A."/>
        </authorList>
    </citation>
    <scope>NUCLEOTIDE SEQUENCE [LARGE SCALE GENOMIC DNA]</scope>
</reference>
<dbReference type="AlphaFoldDB" id="A0AAU9T1B2"/>
<feature type="compositionally biased region" description="Low complexity" evidence="1">
    <location>
        <begin position="1"/>
        <end position="10"/>
    </location>
</feature>
<dbReference type="PANTHER" id="PTHR24414:SF105">
    <property type="entry name" value="F-BOX DOMAIN-CONTAINING PROTEIN"/>
    <property type="match status" value="1"/>
</dbReference>
<accession>A0AAU9T1B2</accession>
<dbReference type="SUPFAM" id="SSF117281">
    <property type="entry name" value="Kelch motif"/>
    <property type="match status" value="1"/>
</dbReference>
<dbReference type="EMBL" id="OU466863">
    <property type="protein sequence ID" value="CAH2075990.1"/>
    <property type="molecule type" value="Genomic_DNA"/>
</dbReference>
<evidence type="ECO:0000259" key="2">
    <source>
        <dbReference type="PROSITE" id="PS50181"/>
    </source>
</evidence>
<dbReference type="Proteomes" id="UP000836841">
    <property type="component" value="Chromosome 7"/>
</dbReference>
<dbReference type="InterPro" id="IPR015915">
    <property type="entry name" value="Kelch-typ_b-propeller"/>
</dbReference>
<evidence type="ECO:0000256" key="1">
    <source>
        <dbReference type="SAM" id="MobiDB-lite"/>
    </source>
</evidence>
<dbReference type="PROSITE" id="PS50181">
    <property type="entry name" value="FBOX"/>
    <property type="match status" value="1"/>
</dbReference>
<dbReference type="SMART" id="SM00256">
    <property type="entry name" value="FBOX"/>
    <property type="match status" value="1"/>
</dbReference>
<dbReference type="Gene3D" id="2.120.10.80">
    <property type="entry name" value="Kelch-type beta propeller"/>
    <property type="match status" value="1"/>
</dbReference>
<feature type="region of interest" description="Disordered" evidence="1">
    <location>
        <begin position="1"/>
        <end position="24"/>
    </location>
</feature>
<feature type="domain" description="F-box" evidence="2">
    <location>
        <begin position="25"/>
        <end position="71"/>
    </location>
</feature>
<dbReference type="PANTHER" id="PTHR24414">
    <property type="entry name" value="F-BOX/KELCH-REPEAT PROTEIN SKIP4"/>
    <property type="match status" value="1"/>
</dbReference>
<dbReference type="InterPro" id="IPR057499">
    <property type="entry name" value="Kelch_FKB95"/>
</dbReference>
<dbReference type="InterPro" id="IPR001810">
    <property type="entry name" value="F-box_dom"/>
</dbReference>
<dbReference type="Pfam" id="PF00646">
    <property type="entry name" value="F-box"/>
    <property type="match status" value="1"/>
</dbReference>
<dbReference type="InterPro" id="IPR036047">
    <property type="entry name" value="F-box-like_dom_sf"/>
</dbReference>
<dbReference type="Pfam" id="PF25210">
    <property type="entry name" value="Kelch_FKB95"/>
    <property type="match status" value="1"/>
</dbReference>
<dbReference type="SUPFAM" id="SSF81383">
    <property type="entry name" value="F-box domain"/>
    <property type="match status" value="1"/>
</dbReference>
<dbReference type="CDD" id="cd22152">
    <property type="entry name" value="F-box_AtAFR-like"/>
    <property type="match status" value="1"/>
</dbReference>
<evidence type="ECO:0000313" key="3">
    <source>
        <dbReference type="EMBL" id="CAH2075990.1"/>
    </source>
</evidence>
<protein>
    <recommendedName>
        <fullName evidence="2">F-box domain-containing protein</fullName>
    </recommendedName>
</protein>
<keyword evidence="4" id="KW-1185">Reference proteome</keyword>
<gene>
    <name evidence="3" type="ORF">TAV2_LOCUS23608</name>
</gene>
<evidence type="ECO:0000313" key="4">
    <source>
        <dbReference type="Proteomes" id="UP000836841"/>
    </source>
</evidence>
<name>A0AAU9T1B2_THLAR</name>
<dbReference type="InterPro" id="IPR050354">
    <property type="entry name" value="F-box/kelch-repeat_ARATH"/>
</dbReference>
<proteinExistence type="predicted"/>
<sequence>MSSKARSSAATKKKKKPSPATEPTSISILSLPNDVLLNCLARVPILYYPILSLVSKTFRSMIASSELYETRSRLNRTEKRLYLCIYFPLDPVTRWFTLCRLPDRNLTNKSSGYLMQEIPSPKYISPERSSTLVAVGSNVYKIGGADIEDRYTFWKRVHSSSVAVLDCRSHTWRNAPSMRMKRSSSSTASLLDGKIYVAGGCKDKYVHHNSPDWIEAFDTVTQTWGSVKNPRVFELHHEFRDKPFVAGSFPLEGKLYMFGDTFAVYHPEEDRWDDLRYDYSNYRMSWGARSSHCVIDDVLYFWNSRVLEWYDIKASLWKEVKDLEILYGPLAQAVFYDRVKLVI</sequence>
<organism evidence="3 4">
    <name type="scientific">Thlaspi arvense</name>
    <name type="common">Field penny-cress</name>
    <dbReference type="NCBI Taxonomy" id="13288"/>
    <lineage>
        <taxon>Eukaryota</taxon>
        <taxon>Viridiplantae</taxon>
        <taxon>Streptophyta</taxon>
        <taxon>Embryophyta</taxon>
        <taxon>Tracheophyta</taxon>
        <taxon>Spermatophyta</taxon>
        <taxon>Magnoliopsida</taxon>
        <taxon>eudicotyledons</taxon>
        <taxon>Gunneridae</taxon>
        <taxon>Pentapetalae</taxon>
        <taxon>rosids</taxon>
        <taxon>malvids</taxon>
        <taxon>Brassicales</taxon>
        <taxon>Brassicaceae</taxon>
        <taxon>Thlaspideae</taxon>
        <taxon>Thlaspi</taxon>
    </lineage>
</organism>